<protein>
    <recommendedName>
        <fullName evidence="1">RNase H type-1 domain-containing protein</fullName>
    </recommendedName>
</protein>
<dbReference type="InterPro" id="IPR002156">
    <property type="entry name" value="RNaseH_domain"/>
</dbReference>
<evidence type="ECO:0000313" key="3">
    <source>
        <dbReference type="Proteomes" id="UP001472677"/>
    </source>
</evidence>
<reference evidence="2 3" key="1">
    <citation type="journal article" date="2024" name="G3 (Bethesda)">
        <title>Genome assembly of Hibiscus sabdariffa L. provides insights into metabolisms of medicinal natural products.</title>
        <authorList>
            <person name="Kim T."/>
        </authorList>
    </citation>
    <scope>NUCLEOTIDE SEQUENCE [LARGE SCALE GENOMIC DNA]</scope>
    <source>
        <strain evidence="2">TK-2024</strain>
        <tissue evidence="2">Old leaves</tissue>
    </source>
</reference>
<gene>
    <name evidence="2" type="ORF">V6N12_047113</name>
</gene>
<comment type="caution">
    <text evidence="2">The sequence shown here is derived from an EMBL/GenBank/DDBJ whole genome shotgun (WGS) entry which is preliminary data.</text>
</comment>
<organism evidence="2 3">
    <name type="scientific">Hibiscus sabdariffa</name>
    <name type="common">roselle</name>
    <dbReference type="NCBI Taxonomy" id="183260"/>
    <lineage>
        <taxon>Eukaryota</taxon>
        <taxon>Viridiplantae</taxon>
        <taxon>Streptophyta</taxon>
        <taxon>Embryophyta</taxon>
        <taxon>Tracheophyta</taxon>
        <taxon>Spermatophyta</taxon>
        <taxon>Magnoliopsida</taxon>
        <taxon>eudicotyledons</taxon>
        <taxon>Gunneridae</taxon>
        <taxon>Pentapetalae</taxon>
        <taxon>rosids</taxon>
        <taxon>malvids</taxon>
        <taxon>Malvales</taxon>
        <taxon>Malvaceae</taxon>
        <taxon>Malvoideae</taxon>
        <taxon>Hibiscus</taxon>
    </lineage>
</organism>
<proteinExistence type="predicted"/>
<dbReference type="EMBL" id="JBBPBM010000458">
    <property type="protein sequence ID" value="KAK8495117.1"/>
    <property type="molecule type" value="Genomic_DNA"/>
</dbReference>
<accession>A0ABR2AN61</accession>
<dbReference type="Proteomes" id="UP001472677">
    <property type="component" value="Unassembled WGS sequence"/>
</dbReference>
<evidence type="ECO:0000313" key="2">
    <source>
        <dbReference type="EMBL" id="KAK8495117.1"/>
    </source>
</evidence>
<keyword evidence="3" id="KW-1185">Reference proteome</keyword>
<dbReference type="Pfam" id="PF13456">
    <property type="entry name" value="RVT_3"/>
    <property type="match status" value="1"/>
</dbReference>
<sequence length="106" mass="11583">MSQISGVTDLGFDSVILEGDARTIIGKLSSPAIDASEISPIIENAKALVSRFACCQFRFTHRIANRTAHAMAREGRGVLQDRFWVEEAPSAFSDLAAADRRHLEPP</sequence>
<feature type="domain" description="RNase H type-1" evidence="1">
    <location>
        <begin position="8"/>
        <end position="74"/>
    </location>
</feature>
<evidence type="ECO:0000259" key="1">
    <source>
        <dbReference type="Pfam" id="PF13456"/>
    </source>
</evidence>
<name>A0ABR2AN61_9ROSI</name>